<dbReference type="EMBL" id="BPLQ01007868">
    <property type="protein sequence ID" value="GIY32851.1"/>
    <property type="molecule type" value="Genomic_DNA"/>
</dbReference>
<dbReference type="PRINTS" id="PR01502">
    <property type="entry name" value="UXTPROTEIN"/>
</dbReference>
<dbReference type="PANTHER" id="PTHR13345:SF9">
    <property type="entry name" value="PROTEIN UXT"/>
    <property type="match status" value="1"/>
</dbReference>
<evidence type="ECO:0000313" key="2">
    <source>
        <dbReference type="EMBL" id="GIY32851.1"/>
    </source>
</evidence>
<dbReference type="CDD" id="cd23158">
    <property type="entry name" value="Prefoldin_UXT"/>
    <property type="match status" value="1"/>
</dbReference>
<accession>A0AAV4SI30</accession>
<keyword evidence="3" id="KW-1185">Reference proteome</keyword>
<dbReference type="SUPFAM" id="SSF46579">
    <property type="entry name" value="Prefoldin"/>
    <property type="match status" value="1"/>
</dbReference>
<dbReference type="InterPro" id="IPR003994">
    <property type="entry name" value="UXT"/>
</dbReference>
<dbReference type="GO" id="GO:0016592">
    <property type="term" value="C:mediator complex"/>
    <property type="evidence" value="ECO:0007669"/>
    <property type="project" value="TreeGrafter"/>
</dbReference>
<proteinExistence type="inferred from homology"/>
<dbReference type="Gene3D" id="1.10.287.370">
    <property type="match status" value="1"/>
</dbReference>
<gene>
    <name evidence="2" type="primary">v1g140887</name>
    <name evidence="2" type="ORF">CDAR_612581</name>
</gene>
<dbReference type="Proteomes" id="UP001054837">
    <property type="component" value="Unassembled WGS sequence"/>
</dbReference>
<evidence type="ECO:0000313" key="3">
    <source>
        <dbReference type="Proteomes" id="UP001054837"/>
    </source>
</evidence>
<dbReference type="Pfam" id="PF02996">
    <property type="entry name" value="Prefoldin"/>
    <property type="match status" value="1"/>
</dbReference>
<comment type="caution">
    <text evidence="2">The sequence shown here is derived from an EMBL/GenBank/DDBJ whole genome shotgun (WGS) entry which is preliminary data.</text>
</comment>
<comment type="similarity">
    <text evidence="1">Belongs to the UXT family.</text>
</comment>
<dbReference type="InterPro" id="IPR009053">
    <property type="entry name" value="Prefoldin"/>
</dbReference>
<dbReference type="GO" id="GO:0003714">
    <property type="term" value="F:transcription corepressor activity"/>
    <property type="evidence" value="ECO:0007669"/>
    <property type="project" value="InterPro"/>
</dbReference>
<sequence>MISTTQLEQHVFIHNKALQRKMSLSPELTEKKVAEYETFLNDVLREKLKAILLEREGLCQEILELEQLKTVIERLQEAELTKETIKTRVDLGCNFYVQANVTDTKYIFVKVGLGLFAQFTLEEATKFISRKVEFLNKKVEKTLKESSEVNAHIQLILQGLRELQNLNYTSEQQRRDIL</sequence>
<organism evidence="2 3">
    <name type="scientific">Caerostris darwini</name>
    <dbReference type="NCBI Taxonomy" id="1538125"/>
    <lineage>
        <taxon>Eukaryota</taxon>
        <taxon>Metazoa</taxon>
        <taxon>Ecdysozoa</taxon>
        <taxon>Arthropoda</taxon>
        <taxon>Chelicerata</taxon>
        <taxon>Arachnida</taxon>
        <taxon>Araneae</taxon>
        <taxon>Araneomorphae</taxon>
        <taxon>Entelegynae</taxon>
        <taxon>Araneoidea</taxon>
        <taxon>Araneidae</taxon>
        <taxon>Caerostris</taxon>
    </lineage>
</organism>
<dbReference type="InterPro" id="IPR004127">
    <property type="entry name" value="Prefoldin_subunit_alpha"/>
</dbReference>
<evidence type="ECO:0000256" key="1">
    <source>
        <dbReference type="ARBA" id="ARBA00007666"/>
    </source>
</evidence>
<dbReference type="PANTHER" id="PTHR13345">
    <property type="entry name" value="MEDIATOR OF RNA POLYMERASE II TRANSCRIPTION SUBUNIT 10"/>
    <property type="match status" value="1"/>
</dbReference>
<name>A0AAV4SI30_9ARAC</name>
<dbReference type="GO" id="GO:0000122">
    <property type="term" value="P:negative regulation of transcription by RNA polymerase II"/>
    <property type="evidence" value="ECO:0007669"/>
    <property type="project" value="InterPro"/>
</dbReference>
<dbReference type="AlphaFoldDB" id="A0AAV4SI30"/>
<dbReference type="GO" id="GO:0045944">
    <property type="term" value="P:positive regulation of transcription by RNA polymerase II"/>
    <property type="evidence" value="ECO:0007669"/>
    <property type="project" value="TreeGrafter"/>
</dbReference>
<protein>
    <submittedName>
        <fullName evidence="2">Protein UXT homolog</fullName>
    </submittedName>
</protein>
<reference evidence="2 3" key="1">
    <citation type="submission" date="2021-06" db="EMBL/GenBank/DDBJ databases">
        <title>Caerostris darwini draft genome.</title>
        <authorList>
            <person name="Kono N."/>
            <person name="Arakawa K."/>
        </authorList>
    </citation>
    <scope>NUCLEOTIDE SEQUENCE [LARGE SCALE GENOMIC DNA]</scope>
</reference>